<evidence type="ECO:0000313" key="2">
    <source>
        <dbReference type="Proteomes" id="UP000250998"/>
    </source>
</evidence>
<dbReference type="GeneID" id="77935608"/>
<dbReference type="Proteomes" id="UP000250998">
    <property type="component" value="Segment"/>
</dbReference>
<evidence type="ECO:0008006" key="3">
    <source>
        <dbReference type="Google" id="ProtNLM"/>
    </source>
</evidence>
<dbReference type="RefSeq" id="YP_010659624.1">
    <property type="nucleotide sequence ID" value="NC_070870.1"/>
</dbReference>
<dbReference type="KEGG" id="vg:77935608"/>
<protein>
    <recommendedName>
        <fullName evidence="3">AP2 domain-containing protein</fullName>
    </recommendedName>
</protein>
<organism evidence="1 2">
    <name type="scientific">Escherichia phage phi G17</name>
    <dbReference type="NCBI Taxonomy" id="2234086"/>
    <lineage>
        <taxon>Viruses</taxon>
        <taxon>Duplodnaviria</taxon>
        <taxon>Heunggongvirae</taxon>
        <taxon>Uroviricota</taxon>
        <taxon>Caudoviricetes</taxon>
        <taxon>Schitoviridae</taxon>
        <taxon>Enquatrovirinae</taxon>
        <taxon>Gamaleyavirus</taxon>
        <taxon>Gamaleyavirus G17</taxon>
    </lineage>
</organism>
<proteinExistence type="predicted"/>
<name>A0A2Z4Q0L7_9CAUD</name>
<dbReference type="EMBL" id="MH358458">
    <property type="protein sequence ID" value="AWY03395.1"/>
    <property type="molecule type" value="Genomic_DNA"/>
</dbReference>
<reference evidence="1 2" key="1">
    <citation type="submission" date="2018-05" db="EMBL/GenBank/DDBJ databases">
        <title>Complete genome sequence of phage G17, A novel E. coli O157 phage isolated from cattle in the North-West Province.</title>
        <authorList>
            <person name="Akindolire M.A."/>
            <person name="Ateba C.N."/>
        </authorList>
    </citation>
    <scope>NUCLEOTIDE SEQUENCE [LARGE SCALE GENOMIC DNA]</scope>
</reference>
<keyword evidence="2" id="KW-1185">Reference proteome</keyword>
<evidence type="ECO:0000313" key="1">
    <source>
        <dbReference type="EMBL" id="AWY03395.1"/>
    </source>
</evidence>
<accession>A0A2Z4Q0L7</accession>
<sequence>MIGKKFNRLTVVRFSHKDKYYAKHWVCLCDCGNTTVVNIQKLKSGHTRSCGCLYKECPRNYKDGRSKEPLYKVYYGMLDRCHNEKCSTYYKYGAKGINVCDEWKNSYENFRDWALSSGYEIGLSIDRIDAYKDYSPDNCRWANRSTQQTNKRVWSTTPYVSYSKSKNKWVGRITHLGKRVEILVDRDLDTVMNAVITYVLANNMVEQEKVLRNAGLIK</sequence>